<comment type="similarity">
    <text evidence="8">Belongs to the P-Pant transferase superfamily. AcpS family.</text>
</comment>
<feature type="domain" description="4'-phosphopantetheinyl transferase" evidence="9">
    <location>
        <begin position="4"/>
        <end position="97"/>
    </location>
</feature>
<dbReference type="AlphaFoldDB" id="A0A059ZWM9"/>
<organism evidence="10 11">
    <name type="scientific">Acidithiobacillus caldus (strain ATCC 51756 / DSM 8584 / KU)</name>
    <dbReference type="NCBI Taxonomy" id="637389"/>
    <lineage>
        <taxon>Bacteria</taxon>
        <taxon>Pseudomonadati</taxon>
        <taxon>Pseudomonadota</taxon>
        <taxon>Acidithiobacillia</taxon>
        <taxon>Acidithiobacillales</taxon>
        <taxon>Acidithiobacillaceae</taxon>
        <taxon>Acidithiobacillus</taxon>
    </lineage>
</organism>
<evidence type="ECO:0000256" key="7">
    <source>
        <dbReference type="ARBA" id="ARBA00023160"/>
    </source>
</evidence>
<dbReference type="Pfam" id="PF01648">
    <property type="entry name" value="ACPS"/>
    <property type="match status" value="1"/>
</dbReference>
<dbReference type="NCBIfam" id="TIGR00556">
    <property type="entry name" value="pantethn_trn"/>
    <property type="match status" value="1"/>
</dbReference>
<dbReference type="KEGG" id="acz:Acaty_c2136"/>
<dbReference type="eggNOG" id="COG0736">
    <property type="taxonomic scope" value="Bacteria"/>
</dbReference>
<sequence>MIVGLGCDLIAVARMAALHERYGERLQQRLLAATELGELPPGPGVAAFLARRFAAKEAALKALGTGLRAGIRWVDLKVVHDSLGRPELQFAGAAQQRLRALARRPGVWLSISDERAYALATVVIEDRDPPREGV</sequence>
<dbReference type="InterPro" id="IPR008278">
    <property type="entry name" value="4-PPantetheinyl_Trfase_dom"/>
</dbReference>
<protein>
    <recommendedName>
        <fullName evidence="8">Holo-[acyl-carrier-protein] synthase</fullName>
        <shortName evidence="8">Holo-ACP synthase</shortName>
        <ecNumber evidence="8">2.7.8.7</ecNumber>
    </recommendedName>
    <alternativeName>
        <fullName evidence="8">4'-phosphopantetheinyl transferase AcpS</fullName>
    </alternativeName>
</protein>
<dbReference type="GO" id="GO:0006633">
    <property type="term" value="P:fatty acid biosynthetic process"/>
    <property type="evidence" value="ECO:0007669"/>
    <property type="project" value="UniProtKB-UniRule"/>
</dbReference>
<dbReference type="GO" id="GO:0005737">
    <property type="term" value="C:cytoplasm"/>
    <property type="evidence" value="ECO:0007669"/>
    <property type="project" value="UniProtKB-SubCell"/>
</dbReference>
<feature type="binding site" evidence="8">
    <location>
        <position position="57"/>
    </location>
    <ligand>
        <name>Mg(2+)</name>
        <dbReference type="ChEBI" id="CHEBI:18420"/>
    </ligand>
</feature>
<dbReference type="InterPro" id="IPR004568">
    <property type="entry name" value="Ppantetheine-prot_Trfase_dom"/>
</dbReference>
<keyword evidence="3 8" id="KW-0479">Metal-binding</keyword>
<keyword evidence="1 8" id="KW-0444">Lipid biosynthesis</keyword>
<evidence type="ECO:0000313" key="11">
    <source>
        <dbReference type="Proteomes" id="UP000005522"/>
    </source>
</evidence>
<dbReference type="NCBIfam" id="TIGR00516">
    <property type="entry name" value="acpS"/>
    <property type="match status" value="1"/>
</dbReference>
<evidence type="ECO:0000256" key="1">
    <source>
        <dbReference type="ARBA" id="ARBA00022516"/>
    </source>
</evidence>
<comment type="subcellular location">
    <subcellularLocation>
        <location evidence="8">Cytoplasm</location>
    </subcellularLocation>
</comment>
<dbReference type="EC" id="2.7.8.7" evidence="8"/>
<evidence type="ECO:0000256" key="4">
    <source>
        <dbReference type="ARBA" id="ARBA00022832"/>
    </source>
</evidence>
<dbReference type="SUPFAM" id="SSF56214">
    <property type="entry name" value="4'-phosphopantetheinyl transferase"/>
    <property type="match status" value="1"/>
</dbReference>
<dbReference type="EMBL" id="CP005986">
    <property type="protein sequence ID" value="AIA55990.1"/>
    <property type="molecule type" value="Genomic_DNA"/>
</dbReference>
<evidence type="ECO:0000256" key="2">
    <source>
        <dbReference type="ARBA" id="ARBA00022679"/>
    </source>
</evidence>
<keyword evidence="2 8" id="KW-0808">Transferase</keyword>
<proteinExistence type="inferred from homology"/>
<dbReference type="HAMAP" id="MF_00101">
    <property type="entry name" value="AcpS"/>
    <property type="match status" value="1"/>
</dbReference>
<dbReference type="InterPro" id="IPR037143">
    <property type="entry name" value="4-PPantetheinyl_Trfase_dom_sf"/>
</dbReference>
<evidence type="ECO:0000256" key="3">
    <source>
        <dbReference type="ARBA" id="ARBA00022723"/>
    </source>
</evidence>
<accession>A0A059ZWM9</accession>
<gene>
    <name evidence="8" type="primary">acpS</name>
    <name evidence="10" type="ORF">Acaty_c2136</name>
</gene>
<evidence type="ECO:0000256" key="6">
    <source>
        <dbReference type="ARBA" id="ARBA00023098"/>
    </source>
</evidence>
<dbReference type="InterPro" id="IPR002582">
    <property type="entry name" value="ACPS"/>
</dbReference>
<dbReference type="GO" id="GO:0008897">
    <property type="term" value="F:holo-[acyl-carrier-protein] synthase activity"/>
    <property type="evidence" value="ECO:0007669"/>
    <property type="project" value="UniProtKB-UniRule"/>
</dbReference>
<comment type="catalytic activity">
    <reaction evidence="8">
        <text>apo-[ACP] + CoA = holo-[ACP] + adenosine 3',5'-bisphosphate + H(+)</text>
        <dbReference type="Rhea" id="RHEA:12068"/>
        <dbReference type="Rhea" id="RHEA-COMP:9685"/>
        <dbReference type="Rhea" id="RHEA-COMP:9690"/>
        <dbReference type="ChEBI" id="CHEBI:15378"/>
        <dbReference type="ChEBI" id="CHEBI:29999"/>
        <dbReference type="ChEBI" id="CHEBI:57287"/>
        <dbReference type="ChEBI" id="CHEBI:58343"/>
        <dbReference type="ChEBI" id="CHEBI:64479"/>
        <dbReference type="EC" id="2.7.8.7"/>
    </reaction>
</comment>
<keyword evidence="5 8" id="KW-0460">Magnesium</keyword>
<comment type="cofactor">
    <cofactor evidence="8">
        <name>Mg(2+)</name>
        <dbReference type="ChEBI" id="CHEBI:18420"/>
    </cofactor>
</comment>
<dbReference type="Proteomes" id="UP000005522">
    <property type="component" value="Chromosome"/>
</dbReference>
<dbReference type="HOGENOM" id="CLU_089696_3_1_6"/>
<evidence type="ECO:0000256" key="5">
    <source>
        <dbReference type="ARBA" id="ARBA00022842"/>
    </source>
</evidence>
<evidence type="ECO:0000259" key="9">
    <source>
        <dbReference type="Pfam" id="PF01648"/>
    </source>
</evidence>
<keyword evidence="4 8" id="KW-0276">Fatty acid metabolism</keyword>
<name>A0A059ZWM9_ACICK</name>
<evidence type="ECO:0000313" key="10">
    <source>
        <dbReference type="EMBL" id="AIA55990.1"/>
    </source>
</evidence>
<keyword evidence="7 8" id="KW-0275">Fatty acid biosynthesis</keyword>
<dbReference type="RefSeq" id="WP_004868434.1">
    <property type="nucleotide sequence ID" value="NZ_CP005986.1"/>
</dbReference>
<reference evidence="10 11" key="1">
    <citation type="journal article" date="2009" name="J. Bacteriol.">
        <title>Draft genome sequence of the extremely acidophilic bacterium Acidithiobacillus caldus ATCC 51756 reveals metabolic versatility in the genus Acidithiobacillus.</title>
        <authorList>
            <person name="Valdes J."/>
            <person name="Quatrini R."/>
            <person name="Hallberg K."/>
            <person name="Dopson M."/>
            <person name="Valenzuela P.D."/>
            <person name="Holmes D.S."/>
        </authorList>
    </citation>
    <scope>NUCLEOTIDE SEQUENCE [LARGE SCALE GENOMIC DNA]</scope>
    <source>
        <strain evidence="11">ATCC 51756 / DSM 8584 / KU</strain>
    </source>
</reference>
<keyword evidence="6 8" id="KW-0443">Lipid metabolism</keyword>
<feature type="binding site" evidence="8">
    <location>
        <position position="8"/>
    </location>
    <ligand>
        <name>Mg(2+)</name>
        <dbReference type="ChEBI" id="CHEBI:18420"/>
    </ligand>
</feature>
<comment type="function">
    <text evidence="8">Transfers the 4'-phosphopantetheine moiety from coenzyme A to a Ser of acyl-carrier-protein.</text>
</comment>
<evidence type="ECO:0000256" key="8">
    <source>
        <dbReference type="HAMAP-Rule" id="MF_00101"/>
    </source>
</evidence>
<dbReference type="Gene3D" id="3.90.470.20">
    <property type="entry name" value="4'-phosphopantetheinyl transferase domain"/>
    <property type="match status" value="1"/>
</dbReference>
<dbReference type="GO" id="GO:0000287">
    <property type="term" value="F:magnesium ion binding"/>
    <property type="evidence" value="ECO:0007669"/>
    <property type="project" value="UniProtKB-UniRule"/>
</dbReference>
<keyword evidence="8" id="KW-0963">Cytoplasm</keyword>